<feature type="chain" id="PRO_5039052652" evidence="1">
    <location>
        <begin position="21"/>
        <end position="301"/>
    </location>
</feature>
<name>A0A9D9DLW7_9BACT</name>
<dbReference type="AlphaFoldDB" id="A0A9D9DLW7"/>
<sequence length="301" mass="34602">MKKFLILSVLILSLQGCAFSLEEGQVSNFNPKDVQTFSNEENLFGLKTKDDTILVEPEYKKLIRLGDSSWIVQKKTKFGLIDYEGHELVPIKYSHAERVLGKYLKIGNGSKYALYDEHGKEILPREYSSIDLLFGGMFLTCKDFKYGIVDMEGNTILENKFDDIYMPQPNIMRINYNGQWYEIEQAKGETLALPQNIKDIKGDENFKISELIAKPGTATGYSVVTFTDYFLKIFSSISPAHEKTIDELMLSQGADTVSIFMKLGWIPKYPFTYARNYYYTVRTPNNGPLSEVKYELKRRLQ</sequence>
<accession>A0A9D9DLW7</accession>
<feature type="signal peptide" evidence="1">
    <location>
        <begin position="1"/>
        <end position="20"/>
    </location>
</feature>
<organism evidence="2 3">
    <name type="scientific">Candidatus Scatousia excrementipullorum</name>
    <dbReference type="NCBI Taxonomy" id="2840936"/>
    <lineage>
        <taxon>Bacteria</taxon>
        <taxon>Candidatus Scatousia</taxon>
    </lineage>
</organism>
<reference evidence="2" key="2">
    <citation type="journal article" date="2021" name="PeerJ">
        <title>Extensive microbial diversity within the chicken gut microbiome revealed by metagenomics and culture.</title>
        <authorList>
            <person name="Gilroy R."/>
            <person name="Ravi A."/>
            <person name="Getino M."/>
            <person name="Pursley I."/>
            <person name="Horton D.L."/>
            <person name="Alikhan N.F."/>
            <person name="Baker D."/>
            <person name="Gharbi K."/>
            <person name="Hall N."/>
            <person name="Watson M."/>
            <person name="Adriaenssens E.M."/>
            <person name="Foster-Nyarko E."/>
            <person name="Jarju S."/>
            <person name="Secka A."/>
            <person name="Antonio M."/>
            <person name="Oren A."/>
            <person name="Chaudhuri R.R."/>
            <person name="La Ragione R."/>
            <person name="Hildebrand F."/>
            <person name="Pallen M.J."/>
        </authorList>
    </citation>
    <scope>NUCLEOTIDE SEQUENCE</scope>
    <source>
        <strain evidence="2">10192</strain>
    </source>
</reference>
<dbReference type="PANTHER" id="PTHR37841:SF1">
    <property type="entry name" value="DUF3298 DOMAIN-CONTAINING PROTEIN"/>
    <property type="match status" value="1"/>
</dbReference>
<evidence type="ECO:0000313" key="3">
    <source>
        <dbReference type="Proteomes" id="UP000823632"/>
    </source>
</evidence>
<dbReference type="EMBL" id="JADIND010000044">
    <property type="protein sequence ID" value="MBO8430134.1"/>
    <property type="molecule type" value="Genomic_DNA"/>
</dbReference>
<gene>
    <name evidence="2" type="ORF">IAC76_01975</name>
</gene>
<keyword evidence="1" id="KW-0732">Signal</keyword>
<evidence type="ECO:0000256" key="1">
    <source>
        <dbReference type="SAM" id="SignalP"/>
    </source>
</evidence>
<protein>
    <submittedName>
        <fullName evidence="2">WG repeat-containing protein</fullName>
    </submittedName>
</protein>
<proteinExistence type="predicted"/>
<evidence type="ECO:0000313" key="2">
    <source>
        <dbReference type="EMBL" id="MBO8430134.1"/>
    </source>
</evidence>
<comment type="caution">
    <text evidence="2">The sequence shown here is derived from an EMBL/GenBank/DDBJ whole genome shotgun (WGS) entry which is preliminary data.</text>
</comment>
<dbReference type="PROSITE" id="PS51257">
    <property type="entry name" value="PROKAR_LIPOPROTEIN"/>
    <property type="match status" value="1"/>
</dbReference>
<dbReference type="PANTHER" id="PTHR37841">
    <property type="entry name" value="GLR2918 PROTEIN"/>
    <property type="match status" value="1"/>
</dbReference>
<dbReference type="Proteomes" id="UP000823632">
    <property type="component" value="Unassembled WGS sequence"/>
</dbReference>
<reference evidence="2" key="1">
    <citation type="submission" date="2020-10" db="EMBL/GenBank/DDBJ databases">
        <authorList>
            <person name="Gilroy R."/>
        </authorList>
    </citation>
    <scope>NUCLEOTIDE SEQUENCE</scope>
    <source>
        <strain evidence="2">10192</strain>
    </source>
</reference>